<gene>
    <name evidence="2" type="ORF">F5X71_21330</name>
</gene>
<dbReference type="InterPro" id="IPR007313">
    <property type="entry name" value="FxsA"/>
</dbReference>
<dbReference type="GO" id="GO:0016020">
    <property type="term" value="C:membrane"/>
    <property type="evidence" value="ECO:0007669"/>
    <property type="project" value="InterPro"/>
</dbReference>
<feature type="transmembrane region" description="Helical" evidence="1">
    <location>
        <begin position="66"/>
        <end position="98"/>
    </location>
</feature>
<reference evidence="2 3" key="1">
    <citation type="journal article" date="2019" name="ACS Chem. Biol.">
        <title>Identification and Mobilization of a Cryptic Antibiotic Biosynthesis Gene Locus from a Human-Pathogenic Nocardia Isolate.</title>
        <authorList>
            <person name="Herisse M."/>
            <person name="Ishida K."/>
            <person name="Porter J.L."/>
            <person name="Howden B."/>
            <person name="Hertweck C."/>
            <person name="Stinear T.P."/>
            <person name="Pidot S.J."/>
        </authorList>
    </citation>
    <scope>NUCLEOTIDE SEQUENCE [LARGE SCALE GENOMIC DNA]</scope>
    <source>
        <strain evidence="2 3">AUSMDU00024985</strain>
    </source>
</reference>
<dbReference type="Pfam" id="PF04186">
    <property type="entry name" value="FxsA"/>
    <property type="match status" value="1"/>
</dbReference>
<name>A0A6G9XUA4_NOCBR</name>
<proteinExistence type="predicted"/>
<keyword evidence="1" id="KW-0812">Transmembrane</keyword>
<sequence length="160" mass="16772">MPALVFVLYVITEIAALVAVGQWLGVVPAILLLIAGSAAGMLLVGSQGRRVFEQFRRVGRGELAPGTAVADGALVATGGVLMFVPGLVTSLIGLFLLLPPTRFLVRPLAAAFAARRVAKFQAAMPYRGVVIDGGEVIDGTVVHQYYDDGQGNARRAITNL</sequence>
<accession>A0A6G9XUA4</accession>
<dbReference type="PANTHER" id="PTHR35335">
    <property type="entry name" value="UPF0716 PROTEIN FXSA"/>
    <property type="match status" value="1"/>
</dbReference>
<evidence type="ECO:0000313" key="2">
    <source>
        <dbReference type="EMBL" id="QIS04532.1"/>
    </source>
</evidence>
<keyword evidence="1" id="KW-1133">Transmembrane helix</keyword>
<dbReference type="Proteomes" id="UP000501705">
    <property type="component" value="Chromosome"/>
</dbReference>
<protein>
    <submittedName>
        <fullName evidence="2">FxsA family protein</fullName>
    </submittedName>
</protein>
<keyword evidence="1" id="KW-0472">Membrane</keyword>
<evidence type="ECO:0000256" key="1">
    <source>
        <dbReference type="SAM" id="Phobius"/>
    </source>
</evidence>
<dbReference type="AlphaFoldDB" id="A0A6G9XUA4"/>
<dbReference type="NCBIfam" id="NF008528">
    <property type="entry name" value="PRK11463.1-2"/>
    <property type="match status" value="1"/>
</dbReference>
<dbReference type="PANTHER" id="PTHR35335:SF1">
    <property type="entry name" value="UPF0716 PROTEIN FXSA"/>
    <property type="match status" value="1"/>
</dbReference>
<organism evidence="2 3">
    <name type="scientific">Nocardia brasiliensis</name>
    <dbReference type="NCBI Taxonomy" id="37326"/>
    <lineage>
        <taxon>Bacteria</taxon>
        <taxon>Bacillati</taxon>
        <taxon>Actinomycetota</taxon>
        <taxon>Actinomycetes</taxon>
        <taxon>Mycobacteriales</taxon>
        <taxon>Nocardiaceae</taxon>
        <taxon>Nocardia</taxon>
    </lineage>
</organism>
<dbReference type="EMBL" id="CP046171">
    <property type="protein sequence ID" value="QIS04532.1"/>
    <property type="molecule type" value="Genomic_DNA"/>
</dbReference>
<feature type="transmembrane region" description="Helical" evidence="1">
    <location>
        <begin position="26"/>
        <end position="45"/>
    </location>
</feature>
<dbReference type="RefSeq" id="WP_167463651.1">
    <property type="nucleotide sequence ID" value="NZ_CP046171.1"/>
</dbReference>
<evidence type="ECO:0000313" key="3">
    <source>
        <dbReference type="Proteomes" id="UP000501705"/>
    </source>
</evidence>